<dbReference type="InterPro" id="IPR012847">
    <property type="entry name" value="Sucrose_phosphatase_pln/cyn"/>
</dbReference>
<organism evidence="8 9">
    <name type="scientific">Pseudanabaena yagii GIHE-NHR1</name>
    <dbReference type="NCBI Taxonomy" id="2722753"/>
    <lineage>
        <taxon>Bacteria</taxon>
        <taxon>Bacillati</taxon>
        <taxon>Cyanobacteriota</taxon>
        <taxon>Cyanophyceae</taxon>
        <taxon>Pseudanabaenales</taxon>
        <taxon>Pseudanabaenaceae</taxon>
        <taxon>Pseudanabaena</taxon>
        <taxon>Pseudanabaena yagii</taxon>
    </lineage>
</organism>
<dbReference type="NCBIfam" id="TIGR01484">
    <property type="entry name" value="HAD-SF-IIB"/>
    <property type="match status" value="1"/>
</dbReference>
<dbReference type="InterPro" id="IPR036412">
    <property type="entry name" value="HAD-like_sf"/>
</dbReference>
<comment type="cofactor">
    <cofactor evidence="1">
        <name>Mg(2+)</name>
        <dbReference type="ChEBI" id="CHEBI:18420"/>
    </cofactor>
</comment>
<feature type="domain" description="Sucrose phosphatase-like" evidence="7">
    <location>
        <begin position="5"/>
        <end position="243"/>
    </location>
</feature>
<dbReference type="InterPro" id="IPR023214">
    <property type="entry name" value="HAD_sf"/>
</dbReference>
<dbReference type="Proteomes" id="UP000738376">
    <property type="component" value="Unassembled WGS sequence"/>
</dbReference>
<dbReference type="Gene3D" id="3.40.50.1000">
    <property type="entry name" value="HAD superfamily/HAD-like"/>
    <property type="match status" value="1"/>
</dbReference>
<evidence type="ECO:0000256" key="3">
    <source>
        <dbReference type="ARBA" id="ARBA00007211"/>
    </source>
</evidence>
<reference evidence="8 9" key="1">
    <citation type="submission" date="2020-03" db="EMBL/GenBank/DDBJ databases">
        <title>Draft Genome Sequence of 2-Methylisoborneol Producing Pseudanabaena yagii Strain GIHE-NHR1 Isolated from North Han River in South Korea.</title>
        <authorList>
            <person name="Jeong J."/>
        </authorList>
    </citation>
    <scope>NUCLEOTIDE SEQUENCE [LARGE SCALE GENOMIC DNA]</scope>
    <source>
        <strain evidence="8 9">GIHE-NHR1</strain>
    </source>
</reference>
<dbReference type="EMBL" id="JAAVJL010000001">
    <property type="protein sequence ID" value="NMF57736.1"/>
    <property type="molecule type" value="Genomic_DNA"/>
</dbReference>
<dbReference type="SUPFAM" id="SSF56784">
    <property type="entry name" value="HAD-like"/>
    <property type="match status" value="1"/>
</dbReference>
<dbReference type="PANTHER" id="PTHR46521">
    <property type="entry name" value="SUCROSE-PHOSPHATASE 2-RELATED"/>
    <property type="match status" value="1"/>
</dbReference>
<dbReference type="SFLD" id="SFLDG01140">
    <property type="entry name" value="C2.B:_Phosphomannomutase_and_P"/>
    <property type="match status" value="1"/>
</dbReference>
<comment type="pathway">
    <text evidence="2">Glycan biosynthesis; sucrose biosynthesis; sucrose from D-fructose 6-phosphate and UDP-alpha-D-glucose: step 2/2.</text>
</comment>
<keyword evidence="5 8" id="KW-0378">Hydrolase</keyword>
<evidence type="ECO:0000256" key="2">
    <source>
        <dbReference type="ARBA" id="ARBA00005070"/>
    </source>
</evidence>
<dbReference type="Pfam" id="PF05116">
    <property type="entry name" value="S6PP"/>
    <property type="match status" value="1"/>
</dbReference>
<dbReference type="InterPro" id="IPR051518">
    <property type="entry name" value="Sucrose_Phosphatase"/>
</dbReference>
<name>A0ABX1LQV8_9CYAN</name>
<evidence type="ECO:0000256" key="6">
    <source>
        <dbReference type="ARBA" id="ARBA00048036"/>
    </source>
</evidence>
<dbReference type="InterPro" id="IPR006379">
    <property type="entry name" value="HAD-SF_hydro_IIB"/>
</dbReference>
<sequence>MSLAIFVTDLDNTLVGDKEALRELNHQLSDYRQNQGTKIVYATGRSLTLYHQLAIAENLLPPDALITAVGTEIYDHILNPDHDWATLISQGWNRDLVCEIASQFEDLIPQPESEQRPFKISYFLSQELADEIIPLLKTVLISQNATVIYSGGKDLDILPKDVDKGKAVSFLSKKWQIEPSQTLVCGDSGNDISLFAINQVKGIIVGNAHLELRDWHYQNPSSDRYFAKSNYAQGIMEGLKHFNW</sequence>
<dbReference type="PANTHER" id="PTHR46521:SF4">
    <property type="entry name" value="SUCROSE-PHOSPHATASE 2-RELATED"/>
    <property type="match status" value="1"/>
</dbReference>
<keyword evidence="9" id="KW-1185">Reference proteome</keyword>
<evidence type="ECO:0000256" key="4">
    <source>
        <dbReference type="ARBA" id="ARBA00013112"/>
    </source>
</evidence>
<dbReference type="Gene3D" id="3.90.1070.10">
    <property type="match status" value="1"/>
</dbReference>
<comment type="similarity">
    <text evidence="3">Belongs to the sucrose phosphatase family.</text>
</comment>
<dbReference type="NCBIfam" id="TIGR01482">
    <property type="entry name" value="SPP-subfamily"/>
    <property type="match status" value="1"/>
</dbReference>
<evidence type="ECO:0000256" key="1">
    <source>
        <dbReference type="ARBA" id="ARBA00001946"/>
    </source>
</evidence>
<evidence type="ECO:0000313" key="8">
    <source>
        <dbReference type="EMBL" id="NMF57736.1"/>
    </source>
</evidence>
<dbReference type="SFLD" id="SFLDS00003">
    <property type="entry name" value="Haloacid_Dehalogenase"/>
    <property type="match status" value="1"/>
</dbReference>
<protein>
    <recommendedName>
        <fullName evidence="4">sucrose-phosphate phosphatase</fullName>
        <ecNumber evidence="4">3.1.3.24</ecNumber>
    </recommendedName>
</protein>
<evidence type="ECO:0000313" key="9">
    <source>
        <dbReference type="Proteomes" id="UP000738376"/>
    </source>
</evidence>
<evidence type="ECO:0000256" key="5">
    <source>
        <dbReference type="ARBA" id="ARBA00022801"/>
    </source>
</evidence>
<gene>
    <name evidence="8" type="ORF">HC246_06820</name>
</gene>
<dbReference type="EC" id="3.1.3.24" evidence="4"/>
<comment type="catalytic activity">
    <reaction evidence="6">
        <text>sucrose 6(F)-phosphate + H2O = sucrose + phosphate</text>
        <dbReference type="Rhea" id="RHEA:19289"/>
        <dbReference type="ChEBI" id="CHEBI:15377"/>
        <dbReference type="ChEBI" id="CHEBI:17992"/>
        <dbReference type="ChEBI" id="CHEBI:43474"/>
        <dbReference type="ChEBI" id="CHEBI:57723"/>
        <dbReference type="EC" id="3.1.3.24"/>
    </reaction>
</comment>
<accession>A0ABX1LQV8</accession>
<dbReference type="SFLD" id="SFLDG01141">
    <property type="entry name" value="C2.B.1:_Sucrose_Phosphatase_Li"/>
    <property type="match status" value="1"/>
</dbReference>
<dbReference type="CDD" id="cd02605">
    <property type="entry name" value="HAD_SPP"/>
    <property type="match status" value="1"/>
</dbReference>
<evidence type="ECO:0000259" key="7">
    <source>
        <dbReference type="Pfam" id="PF05116"/>
    </source>
</evidence>
<dbReference type="GO" id="GO:0050307">
    <property type="term" value="F:sucrose-phosphate phosphatase activity"/>
    <property type="evidence" value="ECO:0007669"/>
    <property type="project" value="UniProtKB-EC"/>
</dbReference>
<dbReference type="NCBIfam" id="TIGR01485">
    <property type="entry name" value="SPP_plant-cyano"/>
    <property type="match status" value="1"/>
</dbReference>
<proteinExistence type="inferred from homology"/>
<dbReference type="InterPro" id="IPR006380">
    <property type="entry name" value="SPP-like_dom"/>
</dbReference>
<comment type="caution">
    <text evidence="8">The sequence shown here is derived from an EMBL/GenBank/DDBJ whole genome shotgun (WGS) entry which is preliminary data.</text>
</comment>